<evidence type="ECO:0000313" key="1">
    <source>
        <dbReference type="EMBL" id="SBT04585.1"/>
    </source>
</evidence>
<dbReference type="AlphaFoldDB" id="A0A1A8XHF3"/>
<accession>A0A1A8XHF3</accession>
<organism evidence="1 2">
    <name type="scientific">Candidatus Accumulibacter aalborgensis</name>
    <dbReference type="NCBI Taxonomy" id="1860102"/>
    <lineage>
        <taxon>Bacteria</taxon>
        <taxon>Pseudomonadati</taxon>
        <taxon>Pseudomonadota</taxon>
        <taxon>Betaproteobacteria</taxon>
        <taxon>Candidatus Accumulibacter</taxon>
    </lineage>
</organism>
<reference evidence="1 2" key="1">
    <citation type="submission" date="2016-06" db="EMBL/GenBank/DDBJ databases">
        <authorList>
            <person name="Kjaerup R.B."/>
            <person name="Dalgaard T.S."/>
            <person name="Juul-Madsen H.R."/>
        </authorList>
    </citation>
    <scope>NUCLEOTIDE SEQUENCE [LARGE SCALE GENOMIC DNA]</scope>
    <source>
        <strain evidence="1">3</strain>
    </source>
</reference>
<dbReference type="EMBL" id="FLQX01000072">
    <property type="protein sequence ID" value="SBT04585.1"/>
    <property type="molecule type" value="Genomic_DNA"/>
</dbReference>
<gene>
    <name evidence="1" type="ORF">ACCAA_1630003</name>
</gene>
<dbReference type="STRING" id="1860102.ACCAA_1630003"/>
<sequence>MFSHNFYSDYETAHVDDIFGVEHDAKLVFKGRDQGHMRDGVPRLDGRVQELVIDKFLGKAEGLGEYAADSFYAHEY</sequence>
<proteinExistence type="predicted"/>
<dbReference type="Proteomes" id="UP000199169">
    <property type="component" value="Unassembled WGS sequence"/>
</dbReference>
<name>A0A1A8XHF3_9PROT</name>
<protein>
    <submittedName>
        <fullName evidence="1">Uncharacterized protein</fullName>
    </submittedName>
</protein>
<keyword evidence="2" id="KW-1185">Reference proteome</keyword>
<evidence type="ECO:0000313" key="2">
    <source>
        <dbReference type="Proteomes" id="UP000199169"/>
    </source>
</evidence>